<dbReference type="AlphaFoldDB" id="K5VU75"/>
<dbReference type="RefSeq" id="XP_007331184.1">
    <property type="nucleotide sequence ID" value="XM_007331122.1"/>
</dbReference>
<protein>
    <submittedName>
        <fullName evidence="1">Uncharacterized protein</fullName>
    </submittedName>
</protein>
<dbReference type="GeneID" id="18828461"/>
<organism evidence="1 2">
    <name type="scientific">Agaricus bisporus var. burnettii (strain JB137-S8 / ATCC MYA-4627 / FGSC 10392)</name>
    <name type="common">White button mushroom</name>
    <dbReference type="NCBI Taxonomy" id="597362"/>
    <lineage>
        <taxon>Eukaryota</taxon>
        <taxon>Fungi</taxon>
        <taxon>Dikarya</taxon>
        <taxon>Basidiomycota</taxon>
        <taxon>Agaricomycotina</taxon>
        <taxon>Agaricomycetes</taxon>
        <taxon>Agaricomycetidae</taxon>
        <taxon>Agaricales</taxon>
        <taxon>Agaricineae</taxon>
        <taxon>Agaricaceae</taxon>
        <taxon>Agaricus</taxon>
    </lineage>
</organism>
<dbReference type="InParanoid" id="K5VU75"/>
<dbReference type="InterPro" id="IPR004242">
    <property type="entry name" value="Transposase_21"/>
</dbReference>
<dbReference type="OMA" id="PIMATIC"/>
<feature type="non-terminal residue" evidence="1">
    <location>
        <position position="254"/>
    </location>
</feature>
<evidence type="ECO:0000313" key="2">
    <source>
        <dbReference type="Proteomes" id="UP000008493"/>
    </source>
</evidence>
<keyword evidence="2" id="KW-1185">Reference proteome</keyword>
<dbReference type="KEGG" id="abp:AGABI1DRAFT13509"/>
<dbReference type="HOGENOM" id="CLU_063594_0_0_1"/>
<reference evidence="2" key="1">
    <citation type="journal article" date="2012" name="Proc. Natl. Acad. Sci. U.S.A.">
        <title>Genome sequence of the button mushroom Agaricus bisporus reveals mechanisms governing adaptation to a humic-rich ecological niche.</title>
        <authorList>
            <person name="Morin E."/>
            <person name="Kohler A."/>
            <person name="Baker A.R."/>
            <person name="Foulongne-Oriol M."/>
            <person name="Lombard V."/>
            <person name="Nagy L.G."/>
            <person name="Ohm R.A."/>
            <person name="Patyshakuliyeva A."/>
            <person name="Brun A."/>
            <person name="Aerts A.L."/>
            <person name="Bailey A.M."/>
            <person name="Billette C."/>
            <person name="Coutinho P.M."/>
            <person name="Deakin G."/>
            <person name="Doddapaneni H."/>
            <person name="Floudas D."/>
            <person name="Grimwood J."/>
            <person name="Hilden K."/>
            <person name="Kuees U."/>
            <person name="LaButti K.M."/>
            <person name="Lapidus A."/>
            <person name="Lindquist E.A."/>
            <person name="Lucas S.M."/>
            <person name="Murat C."/>
            <person name="Riley R.W."/>
            <person name="Salamov A.A."/>
            <person name="Schmutz J."/>
            <person name="Subramanian V."/>
            <person name="Woesten H.A.B."/>
            <person name="Xu J."/>
            <person name="Eastwood D.C."/>
            <person name="Foster G.D."/>
            <person name="Sonnenberg A.S."/>
            <person name="Cullen D."/>
            <person name="de Vries R.P."/>
            <person name="Lundell T."/>
            <person name="Hibbett D.S."/>
            <person name="Henrissat B."/>
            <person name="Burton K.S."/>
            <person name="Kerrigan R.W."/>
            <person name="Challen M.P."/>
            <person name="Grigoriev I.V."/>
            <person name="Martin F."/>
        </authorList>
    </citation>
    <scope>NUCLEOTIDE SEQUENCE [LARGE SCALE GENOMIC DNA]</scope>
    <source>
        <strain evidence="2">JB137-S8 / ATCC MYA-4627 / FGSC 10392</strain>
    </source>
</reference>
<dbReference type="Proteomes" id="UP000008493">
    <property type="component" value="Unassembled WGS sequence"/>
</dbReference>
<sequence>GQYVRPENPPVGNFLLEELDESEQITLKHYIAWRNSNGTVAAYEAHRKVLQDVLGDQCEVFSLFKARALATKLTRLHPNYVDMCRNSCIAYTGQYANLKMCPYVKKGKQSCDAPRYISSDKPAAQFTVLPVMATIRAMFANHETANLLRHRDRCLKEALSLVAAAKDVPLSDFPTSSIHWYHYESLGLFQDSRDVAFALSTDGAQLTMKKQSNTWVLILILLNLPPEIRYKSNNVIIVLATPGPNSPGNIESFI</sequence>
<name>K5VU75_AGABU</name>
<gene>
    <name evidence="1" type="ORF">AGABI1DRAFT_13509</name>
</gene>
<accession>K5VU75</accession>
<proteinExistence type="predicted"/>
<dbReference type="OrthoDB" id="2742740at2759"/>
<dbReference type="EMBL" id="JH971393">
    <property type="protein sequence ID" value="EKM78019.1"/>
    <property type="molecule type" value="Genomic_DNA"/>
</dbReference>
<feature type="non-terminal residue" evidence="1">
    <location>
        <position position="1"/>
    </location>
</feature>
<dbReference type="Pfam" id="PF02992">
    <property type="entry name" value="Transposase_21"/>
    <property type="match status" value="1"/>
</dbReference>
<evidence type="ECO:0000313" key="1">
    <source>
        <dbReference type="EMBL" id="EKM78019.1"/>
    </source>
</evidence>